<comment type="catalytic activity">
    <reaction evidence="1">
        <text>ATP + H2O = ADP + phosphate + H(+)</text>
        <dbReference type="Rhea" id="RHEA:13065"/>
        <dbReference type="ChEBI" id="CHEBI:15377"/>
        <dbReference type="ChEBI" id="CHEBI:15378"/>
        <dbReference type="ChEBI" id="CHEBI:30616"/>
        <dbReference type="ChEBI" id="CHEBI:43474"/>
        <dbReference type="ChEBI" id="CHEBI:456216"/>
    </reaction>
</comment>
<accession>A0AAD1UUY4</accession>
<dbReference type="InterPro" id="IPR004000">
    <property type="entry name" value="Actin"/>
</dbReference>
<protein>
    <submittedName>
        <fullName evidence="2">Uncharacterized protein</fullName>
    </submittedName>
</protein>
<dbReference type="EMBL" id="CAMPGE010013766">
    <property type="protein sequence ID" value="CAI2372480.1"/>
    <property type="molecule type" value="Genomic_DNA"/>
</dbReference>
<dbReference type="Pfam" id="PF00022">
    <property type="entry name" value="Actin"/>
    <property type="match status" value="1"/>
</dbReference>
<keyword evidence="3" id="KW-1185">Reference proteome</keyword>
<proteinExistence type="predicted"/>
<comment type="caution">
    <text evidence="2">The sequence shown here is derived from an EMBL/GenBank/DDBJ whole genome shotgun (WGS) entry which is preliminary data.</text>
</comment>
<dbReference type="AlphaFoldDB" id="A0AAD1UUY4"/>
<reference evidence="2" key="1">
    <citation type="submission" date="2023-07" db="EMBL/GenBank/DDBJ databases">
        <authorList>
            <consortium name="AG Swart"/>
            <person name="Singh M."/>
            <person name="Singh A."/>
            <person name="Seah K."/>
            <person name="Emmerich C."/>
        </authorList>
    </citation>
    <scope>NUCLEOTIDE SEQUENCE</scope>
    <source>
        <strain evidence="2">DP1</strain>
    </source>
</reference>
<organism evidence="2 3">
    <name type="scientific">Euplotes crassus</name>
    <dbReference type="NCBI Taxonomy" id="5936"/>
    <lineage>
        <taxon>Eukaryota</taxon>
        <taxon>Sar</taxon>
        <taxon>Alveolata</taxon>
        <taxon>Ciliophora</taxon>
        <taxon>Intramacronucleata</taxon>
        <taxon>Spirotrichea</taxon>
        <taxon>Hypotrichia</taxon>
        <taxon>Euplotida</taxon>
        <taxon>Euplotidae</taxon>
        <taxon>Moneuplotes</taxon>
    </lineage>
</organism>
<sequence length="61" mass="6924">MFSELGERLYKEMKELAPQTMKAKAIESPNRKYEVWRGGSTLAKLSSLTGMWITINSKLSS</sequence>
<dbReference type="Proteomes" id="UP001295684">
    <property type="component" value="Unassembled WGS sequence"/>
</dbReference>
<dbReference type="Gene3D" id="3.30.420.40">
    <property type="match status" value="1"/>
</dbReference>
<evidence type="ECO:0000256" key="1">
    <source>
        <dbReference type="ARBA" id="ARBA00049360"/>
    </source>
</evidence>
<evidence type="ECO:0000313" key="2">
    <source>
        <dbReference type="EMBL" id="CAI2372480.1"/>
    </source>
</evidence>
<evidence type="ECO:0000313" key="3">
    <source>
        <dbReference type="Proteomes" id="UP001295684"/>
    </source>
</evidence>
<name>A0AAD1UUY4_EUPCR</name>
<dbReference type="SUPFAM" id="SSF53067">
    <property type="entry name" value="Actin-like ATPase domain"/>
    <property type="match status" value="1"/>
</dbReference>
<dbReference type="InterPro" id="IPR043129">
    <property type="entry name" value="ATPase_NBD"/>
</dbReference>
<gene>
    <name evidence="2" type="ORF">ECRASSUSDP1_LOCUS13811</name>
</gene>